<dbReference type="NCBIfam" id="NF047511">
    <property type="entry name" value="LIC_11959_fam"/>
    <property type="match status" value="1"/>
</dbReference>
<reference evidence="2" key="1">
    <citation type="journal article" date="2019" name="PLoS Negl. Trop. Dis.">
        <title>Revisiting the worldwide diversity of Leptospira species in the environment.</title>
        <authorList>
            <person name="Vincent A.T."/>
            <person name="Schiettekatte O."/>
            <person name="Bourhy P."/>
            <person name="Veyrier F.J."/>
            <person name="Picardeau M."/>
        </authorList>
    </citation>
    <scope>NUCLEOTIDE SEQUENCE [LARGE SCALE GENOMIC DNA]</scope>
    <source>
        <strain evidence="2">201702476</strain>
    </source>
</reference>
<dbReference type="EMBL" id="RQGD01000020">
    <property type="protein sequence ID" value="TGL61250.1"/>
    <property type="molecule type" value="Genomic_DNA"/>
</dbReference>
<dbReference type="OrthoDB" id="336562at2"/>
<proteinExistence type="predicted"/>
<gene>
    <name evidence="2" type="ORF">EHQ58_05585</name>
</gene>
<feature type="chain" id="PRO_5020386980" evidence="1">
    <location>
        <begin position="24"/>
        <end position="166"/>
    </location>
</feature>
<dbReference type="Proteomes" id="UP000297693">
    <property type="component" value="Unassembled WGS sequence"/>
</dbReference>
<protein>
    <submittedName>
        <fullName evidence="2">Uncharacterized protein</fullName>
    </submittedName>
</protein>
<keyword evidence="1" id="KW-0732">Signal</keyword>
<keyword evidence="3" id="KW-1185">Reference proteome</keyword>
<name>A0A4R9K794_9LEPT</name>
<organism evidence="2 3">
    <name type="scientific">Leptospira ognonensis</name>
    <dbReference type="NCBI Taxonomy" id="2484945"/>
    <lineage>
        <taxon>Bacteria</taxon>
        <taxon>Pseudomonadati</taxon>
        <taxon>Spirochaetota</taxon>
        <taxon>Spirochaetia</taxon>
        <taxon>Leptospirales</taxon>
        <taxon>Leptospiraceae</taxon>
        <taxon>Leptospira</taxon>
    </lineage>
</organism>
<dbReference type="AlphaFoldDB" id="A0A4R9K794"/>
<dbReference type="RefSeq" id="WP_135622891.1">
    <property type="nucleotide sequence ID" value="NZ_RQGD01000020.1"/>
</dbReference>
<accession>A0A4R9K794</accession>
<evidence type="ECO:0000313" key="3">
    <source>
        <dbReference type="Proteomes" id="UP000297693"/>
    </source>
</evidence>
<comment type="caution">
    <text evidence="2">The sequence shown here is derived from an EMBL/GenBank/DDBJ whole genome shotgun (WGS) entry which is preliminary data.</text>
</comment>
<feature type="signal peptide" evidence="1">
    <location>
        <begin position="1"/>
        <end position="23"/>
    </location>
</feature>
<evidence type="ECO:0000256" key="1">
    <source>
        <dbReference type="SAM" id="SignalP"/>
    </source>
</evidence>
<evidence type="ECO:0000313" key="2">
    <source>
        <dbReference type="EMBL" id="TGL61250.1"/>
    </source>
</evidence>
<sequence>MNNRYLQSILMMILLAIATNLSAQTKDEKYTHSISLSEKRIIDGKNEFKTKGQFPVDWKLYFKTKEGDFAVFYDWNGHEMHFRFRRNKFDEDGDYFARDLIAGNPYQVKGEWIGYYYYPQDSRGKRKATYEFKKLPANANEFTDPNSVPVFKLLGYTEMISEQILY</sequence>